<sequence>MVLFSQTYNHILSIMTDQCALDANGNLKSPSKFNFYHDADDDVPMAGPGAAPKPQISGMYYSTAVYIPVPYRQPSSKSIDGTVTDQPSPVTVPWLYGRIPYTVRCEALAGNDNLKSTKPKRKIVDIERGYLGYYAVGNDPWENLFVESIDGGVCRLSRSVPWALPMGVFLFVHRSFPASSSFSRKLRFIAASLCRWQLPSDRHDLSLSNHYPESTRNMTIHVPNHSQRFPGSRNEFYMETTDLGPASKARSAENLGVYHA</sequence>
<protein>
    <submittedName>
        <fullName evidence="1">Uncharacterized protein</fullName>
    </submittedName>
</protein>
<gene>
    <name evidence="1" type="ORF">EV420DRAFT_1763584</name>
</gene>
<reference evidence="1" key="1">
    <citation type="submission" date="2023-06" db="EMBL/GenBank/DDBJ databases">
        <authorList>
            <consortium name="Lawrence Berkeley National Laboratory"/>
            <person name="Ahrendt S."/>
            <person name="Sahu N."/>
            <person name="Indic B."/>
            <person name="Wong-Bajracharya J."/>
            <person name="Merenyi Z."/>
            <person name="Ke H.-M."/>
            <person name="Monk M."/>
            <person name="Kocsube S."/>
            <person name="Drula E."/>
            <person name="Lipzen A."/>
            <person name="Balint B."/>
            <person name="Henrissat B."/>
            <person name="Andreopoulos B."/>
            <person name="Martin F.M."/>
            <person name="Harder C.B."/>
            <person name="Rigling D."/>
            <person name="Ford K.L."/>
            <person name="Foster G.D."/>
            <person name="Pangilinan J."/>
            <person name="Papanicolaou A."/>
            <person name="Barry K."/>
            <person name="LaButti K."/>
            <person name="Viragh M."/>
            <person name="Koriabine M."/>
            <person name="Yan M."/>
            <person name="Riley R."/>
            <person name="Champramary S."/>
            <person name="Plett K.L."/>
            <person name="Tsai I.J."/>
            <person name="Slot J."/>
            <person name="Sipos G."/>
            <person name="Plett J."/>
            <person name="Nagy L.G."/>
            <person name="Grigoriev I.V."/>
        </authorList>
    </citation>
    <scope>NUCLEOTIDE SEQUENCE</scope>
    <source>
        <strain evidence="1">CCBAS 213</strain>
    </source>
</reference>
<comment type="caution">
    <text evidence="1">The sequence shown here is derived from an EMBL/GenBank/DDBJ whole genome shotgun (WGS) entry which is preliminary data.</text>
</comment>
<organism evidence="1 2">
    <name type="scientific">Armillaria tabescens</name>
    <name type="common">Ringless honey mushroom</name>
    <name type="synonym">Agaricus tabescens</name>
    <dbReference type="NCBI Taxonomy" id="1929756"/>
    <lineage>
        <taxon>Eukaryota</taxon>
        <taxon>Fungi</taxon>
        <taxon>Dikarya</taxon>
        <taxon>Basidiomycota</taxon>
        <taxon>Agaricomycotina</taxon>
        <taxon>Agaricomycetes</taxon>
        <taxon>Agaricomycetidae</taxon>
        <taxon>Agaricales</taxon>
        <taxon>Marasmiineae</taxon>
        <taxon>Physalacriaceae</taxon>
        <taxon>Desarmillaria</taxon>
    </lineage>
</organism>
<proteinExistence type="predicted"/>
<dbReference type="GeneID" id="85364293"/>
<accession>A0AA39KG46</accession>
<evidence type="ECO:0000313" key="1">
    <source>
        <dbReference type="EMBL" id="KAK0459129.1"/>
    </source>
</evidence>
<evidence type="ECO:0000313" key="2">
    <source>
        <dbReference type="Proteomes" id="UP001175211"/>
    </source>
</evidence>
<dbReference type="Proteomes" id="UP001175211">
    <property type="component" value="Unassembled WGS sequence"/>
</dbReference>
<name>A0AA39KG46_ARMTA</name>
<dbReference type="EMBL" id="JAUEPS010000015">
    <property type="protein sequence ID" value="KAK0459129.1"/>
    <property type="molecule type" value="Genomic_DNA"/>
</dbReference>
<dbReference type="RefSeq" id="XP_060331355.1">
    <property type="nucleotide sequence ID" value="XM_060480745.1"/>
</dbReference>
<dbReference type="AlphaFoldDB" id="A0AA39KG46"/>
<keyword evidence="2" id="KW-1185">Reference proteome</keyword>